<proteinExistence type="predicted"/>
<protein>
    <submittedName>
        <fullName evidence="2">Type II secretion system protein</fullName>
    </submittedName>
</protein>
<evidence type="ECO:0000256" key="1">
    <source>
        <dbReference type="SAM" id="Phobius"/>
    </source>
</evidence>
<dbReference type="AlphaFoldDB" id="A0A3A8GEZ1"/>
<evidence type="ECO:0000313" key="3">
    <source>
        <dbReference type="Proteomes" id="UP000281084"/>
    </source>
</evidence>
<keyword evidence="1" id="KW-1133">Transmembrane helix</keyword>
<dbReference type="Proteomes" id="UP000281084">
    <property type="component" value="Unassembled WGS sequence"/>
</dbReference>
<gene>
    <name evidence="2" type="ORF">D7V64_09890</name>
</gene>
<sequence length="227" mass="24841">MCRWHCKRQLLHSGEITMHKNGFTMIELLVGIVIAMLCMITMLMLFKQISHISVDTTQDAEYDAQLQSGILIAQKFIQNAGYGSGQQTDIAIGSFSGNPAILWLYAQDLNATPLAYQCQGIGEEITTEDGQKVHRLYLLKKTACGKTEAITAGTWEKDQSITVLRNNSNTPLYNYAMTSGSCSPFGIDKASAKGLKQITLTAVRQHMSSGVGQNIQTVVCLNNIATT</sequence>
<reference evidence="2 3" key="1">
    <citation type="submission" date="2018-09" db="EMBL/GenBank/DDBJ databases">
        <title>The draft genome of Acinetobacter spp. strains.</title>
        <authorList>
            <person name="Qin J."/>
            <person name="Feng Y."/>
            <person name="Zong Z."/>
        </authorList>
    </citation>
    <scope>NUCLEOTIDE SEQUENCE [LARGE SCALE GENOMIC DNA]</scope>
    <source>
        <strain evidence="2 3">WCHAc060002</strain>
    </source>
</reference>
<feature type="transmembrane region" description="Helical" evidence="1">
    <location>
        <begin position="21"/>
        <end position="46"/>
    </location>
</feature>
<accession>A0A3A8GEZ1</accession>
<dbReference type="NCBIfam" id="TIGR02532">
    <property type="entry name" value="IV_pilin_GFxxxE"/>
    <property type="match status" value="1"/>
</dbReference>
<dbReference type="Pfam" id="PF07963">
    <property type="entry name" value="N_methyl"/>
    <property type="match status" value="1"/>
</dbReference>
<dbReference type="EMBL" id="RAXZ01000011">
    <property type="protein sequence ID" value="RKG52371.1"/>
    <property type="molecule type" value="Genomic_DNA"/>
</dbReference>
<evidence type="ECO:0000313" key="2">
    <source>
        <dbReference type="EMBL" id="RKG52371.1"/>
    </source>
</evidence>
<dbReference type="InterPro" id="IPR012902">
    <property type="entry name" value="N_methyl_site"/>
</dbReference>
<name>A0A3A8GEZ1_9GAMM</name>
<keyword evidence="1" id="KW-0472">Membrane</keyword>
<organism evidence="2 3">
    <name type="scientific">Acinetobacter cumulans</name>
    <dbReference type="NCBI Taxonomy" id="2136182"/>
    <lineage>
        <taxon>Bacteria</taxon>
        <taxon>Pseudomonadati</taxon>
        <taxon>Pseudomonadota</taxon>
        <taxon>Gammaproteobacteria</taxon>
        <taxon>Moraxellales</taxon>
        <taxon>Moraxellaceae</taxon>
        <taxon>Acinetobacter</taxon>
    </lineage>
</organism>
<keyword evidence="1" id="KW-0812">Transmembrane</keyword>
<comment type="caution">
    <text evidence="2">The sequence shown here is derived from an EMBL/GenBank/DDBJ whole genome shotgun (WGS) entry which is preliminary data.</text>
</comment>